<evidence type="ECO:0000313" key="4">
    <source>
        <dbReference type="Proteomes" id="UP000241394"/>
    </source>
</evidence>
<dbReference type="Gramene" id="PSR87975">
    <property type="protein sequence ID" value="PSR87975"/>
    <property type="gene ID" value="CEY00_Acc31005"/>
</dbReference>
<dbReference type="InterPro" id="IPR029058">
    <property type="entry name" value="AB_hydrolase_fold"/>
</dbReference>
<dbReference type="AlphaFoldDB" id="A0A2R6PAG6"/>
<dbReference type="InParanoid" id="A0A2R6PAG6"/>
<organism evidence="3 4">
    <name type="scientific">Actinidia chinensis var. chinensis</name>
    <name type="common">Chinese soft-hair kiwi</name>
    <dbReference type="NCBI Taxonomy" id="1590841"/>
    <lineage>
        <taxon>Eukaryota</taxon>
        <taxon>Viridiplantae</taxon>
        <taxon>Streptophyta</taxon>
        <taxon>Embryophyta</taxon>
        <taxon>Tracheophyta</taxon>
        <taxon>Spermatophyta</taxon>
        <taxon>Magnoliopsida</taxon>
        <taxon>eudicotyledons</taxon>
        <taxon>Gunneridae</taxon>
        <taxon>Pentapetalae</taxon>
        <taxon>asterids</taxon>
        <taxon>Ericales</taxon>
        <taxon>Actinidiaceae</taxon>
        <taxon>Actinidia</taxon>
    </lineage>
</organism>
<dbReference type="Pfam" id="PF01764">
    <property type="entry name" value="Lipase_3"/>
    <property type="match status" value="1"/>
</dbReference>
<dbReference type="PANTHER" id="PTHR46086:SF17">
    <property type="entry name" value="ALPHA_BETA-HYDROLASES SUPERFAMILY PROTEIN"/>
    <property type="match status" value="1"/>
</dbReference>
<dbReference type="InterPro" id="IPR002921">
    <property type="entry name" value="Fungal_lipase-type"/>
</dbReference>
<dbReference type="EMBL" id="NKQK01000027">
    <property type="protein sequence ID" value="PSR87975.1"/>
    <property type="molecule type" value="Genomic_DNA"/>
</dbReference>
<feature type="domain" description="Fungal lipase-type" evidence="2">
    <location>
        <begin position="58"/>
        <end position="217"/>
    </location>
</feature>
<sequence>MMAAKASYENRAYLETTVRDQWKMEFLGSFDFWNEYQEKTTTQAFMLRDKTVSPELVVVAFRGTESFDADAWCNDFDMSWYEHSGMGKVHAGFMKALGLQKNARWPKNLQQADNHRAVAYYHIRDLLKELLQASDREKFILTGHSLGGALAILFPAILAFHGEEWLLERLEGVYTFGQPRVGDEKFGKFMKEHFSKYGIPYFRFVYSNDLVSRLPFDDPINLFKHFGTCIYFDSFYNGKVVAEEPNKNYFSPFMMIPRTINAIWELIRSFTIAYRWGPDYVEGGTLRVLRLIGLFVIAGISAHSPQDYVNSTRLASSDIYLQGQNPKHD</sequence>
<dbReference type="GO" id="GO:0004806">
    <property type="term" value="F:triacylglycerol lipase activity"/>
    <property type="evidence" value="ECO:0007669"/>
    <property type="project" value="InterPro"/>
</dbReference>
<dbReference type="PANTHER" id="PTHR46086">
    <property type="entry name" value="ALPHA/BETA-HYDROLASES SUPERFAMILY PROTEIN"/>
    <property type="match status" value="1"/>
</dbReference>
<proteinExistence type="predicted"/>
<dbReference type="Proteomes" id="UP000241394">
    <property type="component" value="Chromosome LG27"/>
</dbReference>
<dbReference type="SUPFAM" id="SSF53474">
    <property type="entry name" value="alpha/beta-Hydrolases"/>
    <property type="match status" value="1"/>
</dbReference>
<comment type="caution">
    <text evidence="3">The sequence shown here is derived from an EMBL/GenBank/DDBJ whole genome shotgun (WGS) entry which is preliminary data.</text>
</comment>
<evidence type="ECO:0000313" key="3">
    <source>
        <dbReference type="EMBL" id="PSR87975.1"/>
    </source>
</evidence>
<gene>
    <name evidence="3" type="ORF">CEY00_Acc31005</name>
</gene>
<dbReference type="InterPro" id="IPR044819">
    <property type="entry name" value="OBL-like"/>
</dbReference>
<keyword evidence="4" id="KW-1185">Reference proteome</keyword>
<protein>
    <submittedName>
        <fullName evidence="3">Lipase</fullName>
    </submittedName>
</protein>
<accession>A0A2R6PAG6</accession>
<dbReference type="Gene3D" id="3.40.50.1820">
    <property type="entry name" value="alpha/beta hydrolase"/>
    <property type="match status" value="1"/>
</dbReference>
<dbReference type="OrthoDB" id="438440at2759"/>
<keyword evidence="1" id="KW-0378">Hydrolase</keyword>
<dbReference type="GO" id="GO:0006629">
    <property type="term" value="P:lipid metabolic process"/>
    <property type="evidence" value="ECO:0007669"/>
    <property type="project" value="InterPro"/>
</dbReference>
<evidence type="ECO:0000259" key="2">
    <source>
        <dbReference type="Pfam" id="PF01764"/>
    </source>
</evidence>
<reference evidence="4" key="2">
    <citation type="journal article" date="2018" name="BMC Genomics">
        <title>A manually annotated Actinidia chinensis var. chinensis (kiwifruit) genome highlights the challenges associated with draft genomes and gene prediction in plants.</title>
        <authorList>
            <person name="Pilkington S.M."/>
            <person name="Crowhurst R."/>
            <person name="Hilario E."/>
            <person name="Nardozza S."/>
            <person name="Fraser L."/>
            <person name="Peng Y."/>
            <person name="Gunaseelan K."/>
            <person name="Simpson R."/>
            <person name="Tahir J."/>
            <person name="Deroles S.C."/>
            <person name="Templeton K."/>
            <person name="Luo Z."/>
            <person name="Davy M."/>
            <person name="Cheng C."/>
            <person name="McNeilage M."/>
            <person name="Scaglione D."/>
            <person name="Liu Y."/>
            <person name="Zhang Q."/>
            <person name="Datson P."/>
            <person name="De Silva N."/>
            <person name="Gardiner S.E."/>
            <person name="Bassett H."/>
            <person name="Chagne D."/>
            <person name="McCallum J."/>
            <person name="Dzierzon H."/>
            <person name="Deng C."/>
            <person name="Wang Y.Y."/>
            <person name="Barron L."/>
            <person name="Manako K."/>
            <person name="Bowen J."/>
            <person name="Foster T.M."/>
            <person name="Erridge Z.A."/>
            <person name="Tiffin H."/>
            <person name="Waite C.N."/>
            <person name="Davies K.M."/>
            <person name="Grierson E.P."/>
            <person name="Laing W.A."/>
            <person name="Kirk R."/>
            <person name="Chen X."/>
            <person name="Wood M."/>
            <person name="Montefiori M."/>
            <person name="Brummell D.A."/>
            <person name="Schwinn K.E."/>
            <person name="Catanach A."/>
            <person name="Fullerton C."/>
            <person name="Li D."/>
            <person name="Meiyalaghan S."/>
            <person name="Nieuwenhuizen N."/>
            <person name="Read N."/>
            <person name="Prakash R."/>
            <person name="Hunter D."/>
            <person name="Zhang H."/>
            <person name="McKenzie M."/>
            <person name="Knabel M."/>
            <person name="Harris A."/>
            <person name="Allan A.C."/>
            <person name="Gleave A."/>
            <person name="Chen A."/>
            <person name="Janssen B.J."/>
            <person name="Plunkett B."/>
            <person name="Ampomah-Dwamena C."/>
            <person name="Voogd C."/>
            <person name="Leif D."/>
            <person name="Lafferty D."/>
            <person name="Souleyre E.J.F."/>
            <person name="Varkonyi-Gasic E."/>
            <person name="Gambi F."/>
            <person name="Hanley J."/>
            <person name="Yao J.L."/>
            <person name="Cheung J."/>
            <person name="David K.M."/>
            <person name="Warren B."/>
            <person name="Marsh K."/>
            <person name="Snowden K.C."/>
            <person name="Lin-Wang K."/>
            <person name="Brian L."/>
            <person name="Martinez-Sanchez M."/>
            <person name="Wang M."/>
            <person name="Ileperuma N."/>
            <person name="Macnee N."/>
            <person name="Campin R."/>
            <person name="McAtee P."/>
            <person name="Drummond R.S.M."/>
            <person name="Espley R.V."/>
            <person name="Ireland H.S."/>
            <person name="Wu R."/>
            <person name="Atkinson R.G."/>
            <person name="Karunairetnam S."/>
            <person name="Bulley S."/>
            <person name="Chunkath S."/>
            <person name="Hanley Z."/>
            <person name="Storey R."/>
            <person name="Thrimawithana A.H."/>
            <person name="Thomson S."/>
            <person name="David C."/>
            <person name="Testolin R."/>
            <person name="Huang H."/>
            <person name="Hellens R.P."/>
            <person name="Schaffer R.J."/>
        </authorList>
    </citation>
    <scope>NUCLEOTIDE SEQUENCE [LARGE SCALE GENOMIC DNA]</scope>
    <source>
        <strain evidence="4">cv. Red5</strain>
    </source>
</reference>
<evidence type="ECO:0000256" key="1">
    <source>
        <dbReference type="ARBA" id="ARBA00022801"/>
    </source>
</evidence>
<name>A0A2R6PAG6_ACTCC</name>
<reference evidence="3 4" key="1">
    <citation type="submission" date="2017-07" db="EMBL/GenBank/DDBJ databases">
        <title>An improved, manually edited Actinidia chinensis var. chinensis (kiwifruit) genome highlights the challenges associated with draft genomes and gene prediction in plants.</title>
        <authorList>
            <person name="Pilkington S."/>
            <person name="Crowhurst R."/>
            <person name="Hilario E."/>
            <person name="Nardozza S."/>
            <person name="Fraser L."/>
            <person name="Peng Y."/>
            <person name="Gunaseelan K."/>
            <person name="Simpson R."/>
            <person name="Tahir J."/>
            <person name="Deroles S."/>
            <person name="Templeton K."/>
            <person name="Luo Z."/>
            <person name="Davy M."/>
            <person name="Cheng C."/>
            <person name="Mcneilage M."/>
            <person name="Scaglione D."/>
            <person name="Liu Y."/>
            <person name="Zhang Q."/>
            <person name="Datson P."/>
            <person name="De Silva N."/>
            <person name="Gardiner S."/>
            <person name="Bassett H."/>
            <person name="Chagne D."/>
            <person name="Mccallum J."/>
            <person name="Dzierzon H."/>
            <person name="Deng C."/>
            <person name="Wang Y.-Y."/>
            <person name="Barron N."/>
            <person name="Manako K."/>
            <person name="Bowen J."/>
            <person name="Foster T."/>
            <person name="Erridge Z."/>
            <person name="Tiffin H."/>
            <person name="Waite C."/>
            <person name="Davies K."/>
            <person name="Grierson E."/>
            <person name="Laing W."/>
            <person name="Kirk R."/>
            <person name="Chen X."/>
            <person name="Wood M."/>
            <person name="Montefiori M."/>
            <person name="Brummell D."/>
            <person name="Schwinn K."/>
            <person name="Catanach A."/>
            <person name="Fullerton C."/>
            <person name="Li D."/>
            <person name="Meiyalaghan S."/>
            <person name="Nieuwenhuizen N."/>
            <person name="Read N."/>
            <person name="Prakash R."/>
            <person name="Hunter D."/>
            <person name="Zhang H."/>
            <person name="Mckenzie M."/>
            <person name="Knabel M."/>
            <person name="Harris A."/>
            <person name="Allan A."/>
            <person name="Chen A."/>
            <person name="Janssen B."/>
            <person name="Plunkett B."/>
            <person name="Dwamena C."/>
            <person name="Voogd C."/>
            <person name="Leif D."/>
            <person name="Lafferty D."/>
            <person name="Souleyre E."/>
            <person name="Varkonyi-Gasic E."/>
            <person name="Gambi F."/>
            <person name="Hanley J."/>
            <person name="Yao J.-L."/>
            <person name="Cheung J."/>
            <person name="David K."/>
            <person name="Warren B."/>
            <person name="Marsh K."/>
            <person name="Snowden K."/>
            <person name="Lin-Wang K."/>
            <person name="Brian L."/>
            <person name="Martinez-Sanchez M."/>
            <person name="Wang M."/>
            <person name="Ileperuma N."/>
            <person name="Macnee N."/>
            <person name="Campin R."/>
            <person name="Mcatee P."/>
            <person name="Drummond R."/>
            <person name="Espley R."/>
            <person name="Ireland H."/>
            <person name="Wu R."/>
            <person name="Atkinson R."/>
            <person name="Karunairetnam S."/>
            <person name="Bulley S."/>
            <person name="Chunkath S."/>
            <person name="Hanley Z."/>
            <person name="Storey R."/>
            <person name="Thrimawithana A."/>
            <person name="Thomson S."/>
            <person name="David C."/>
            <person name="Testolin R."/>
        </authorList>
    </citation>
    <scope>NUCLEOTIDE SEQUENCE [LARGE SCALE GENOMIC DNA]</scope>
    <source>
        <strain evidence="4">cv. Red5</strain>
        <tissue evidence="3">Young leaf</tissue>
    </source>
</reference>
<dbReference type="OMA" id="IVEPRFY"/>
<dbReference type="CDD" id="cd00519">
    <property type="entry name" value="Lipase_3"/>
    <property type="match status" value="1"/>
</dbReference>